<dbReference type="InterPro" id="IPR004792">
    <property type="entry name" value="BaiN-like"/>
</dbReference>
<organism evidence="6 7">
    <name type="scientific">Biomaibacter acetigenes</name>
    <dbReference type="NCBI Taxonomy" id="2316383"/>
    <lineage>
        <taxon>Bacteria</taxon>
        <taxon>Bacillati</taxon>
        <taxon>Bacillota</taxon>
        <taxon>Clostridia</taxon>
        <taxon>Thermosediminibacterales</taxon>
        <taxon>Tepidanaerobacteraceae</taxon>
        <taxon>Biomaibacter</taxon>
    </lineage>
</organism>
<dbReference type="PANTHER" id="PTHR42887">
    <property type="entry name" value="OS12G0638800 PROTEIN"/>
    <property type="match status" value="1"/>
</dbReference>
<dbReference type="Proteomes" id="UP000280960">
    <property type="component" value="Chromosome"/>
</dbReference>
<protein>
    <submittedName>
        <fullName evidence="6">Aminoacetone oxidase family FAD-binding enzyme</fullName>
    </submittedName>
</protein>
<dbReference type="Gene3D" id="2.40.30.10">
    <property type="entry name" value="Translation factors"/>
    <property type="match status" value="1"/>
</dbReference>
<comment type="cofactor">
    <cofactor evidence="1">
        <name>FAD</name>
        <dbReference type="ChEBI" id="CHEBI:57692"/>
    </cofactor>
</comment>
<keyword evidence="7" id="KW-1185">Reference proteome</keyword>
<name>A0A3G2R2E6_9FIRM</name>
<dbReference type="Gene3D" id="1.10.8.260">
    <property type="entry name" value="HI0933 insert domain-like"/>
    <property type="match status" value="1"/>
</dbReference>
<proteinExistence type="predicted"/>
<dbReference type="Pfam" id="PF22780">
    <property type="entry name" value="HI0933_like_1st"/>
    <property type="match status" value="1"/>
</dbReference>
<keyword evidence="2" id="KW-0285">Flavoprotein</keyword>
<evidence type="ECO:0000256" key="2">
    <source>
        <dbReference type="ARBA" id="ARBA00022630"/>
    </source>
</evidence>
<dbReference type="KEGG" id="bacg:D2962_00645"/>
<dbReference type="PANTHER" id="PTHR42887:SF2">
    <property type="entry name" value="OS12G0638800 PROTEIN"/>
    <property type="match status" value="1"/>
</dbReference>
<evidence type="ECO:0000256" key="1">
    <source>
        <dbReference type="ARBA" id="ARBA00001974"/>
    </source>
</evidence>
<evidence type="ECO:0000259" key="4">
    <source>
        <dbReference type="Pfam" id="PF03486"/>
    </source>
</evidence>
<feature type="domain" description="RsdA/BaiN/AoA(So)-like Rossmann fold-like" evidence="4">
    <location>
        <begin position="7"/>
        <end position="408"/>
    </location>
</feature>
<dbReference type="SUPFAM" id="SSF51905">
    <property type="entry name" value="FAD/NAD(P)-binding domain"/>
    <property type="match status" value="1"/>
</dbReference>
<dbReference type="InterPro" id="IPR036188">
    <property type="entry name" value="FAD/NAD-bd_sf"/>
</dbReference>
<dbReference type="SUPFAM" id="SSF160996">
    <property type="entry name" value="HI0933 insert domain-like"/>
    <property type="match status" value="1"/>
</dbReference>
<keyword evidence="3" id="KW-0274">FAD</keyword>
<evidence type="ECO:0000313" key="7">
    <source>
        <dbReference type="Proteomes" id="UP000280960"/>
    </source>
</evidence>
<dbReference type="EMBL" id="CP033169">
    <property type="protein sequence ID" value="AYO29308.1"/>
    <property type="molecule type" value="Genomic_DNA"/>
</dbReference>
<dbReference type="Pfam" id="PF03486">
    <property type="entry name" value="HI0933_like"/>
    <property type="match status" value="1"/>
</dbReference>
<dbReference type="PRINTS" id="PR00411">
    <property type="entry name" value="PNDRDTASEI"/>
</dbReference>
<dbReference type="InterPro" id="IPR023166">
    <property type="entry name" value="BaiN-like_dom_sf"/>
</dbReference>
<sequence length="421" mass="45622">MSNGAKHVIIVGGGASGMMAAISARMHGAVATLLEKNPRVGKKILVTGNGRCNFTNIYADIDHYHGKNPKFIYGAFSEFDVSRTIAFFERLGIAHKVEECGKVFPMSDQASSMLDVLLYELNRQGVNICCNSPVKNIAGQEGDFSVETQDGRFFHGDRIILCCGGKAMPSTGSDGSGYDLARRMGHKIVDIFPALVQLKLEGNFFKQIEGVKFVGTVEILSGGKTMAKGRGDILFANYGISGPPILQLSRKAGELLQKKEEAVLKVSIIDTMSKTELQELLALRFENMPEKTVEFSLVGLINKRLIRVLLKQAGIKDLNVPVGSLSAGDIRKIAEILSDWRFNITGTRSWPSAQVTAGGVDTSGIDPRTLESRLIKGLFFAGEIIDIDGECGGFNLQWAWSSGFTAGKYAAIAEAESQMPD</sequence>
<feature type="domain" description="RsdA/BaiN/AoA(So)-like insert" evidence="5">
    <location>
        <begin position="193"/>
        <end position="355"/>
    </location>
</feature>
<evidence type="ECO:0000256" key="3">
    <source>
        <dbReference type="ARBA" id="ARBA00022827"/>
    </source>
</evidence>
<evidence type="ECO:0000259" key="5">
    <source>
        <dbReference type="Pfam" id="PF22780"/>
    </source>
</evidence>
<evidence type="ECO:0000313" key="6">
    <source>
        <dbReference type="EMBL" id="AYO29308.1"/>
    </source>
</evidence>
<gene>
    <name evidence="6" type="ORF">D2962_00645</name>
</gene>
<dbReference type="AlphaFoldDB" id="A0A3G2R2E6"/>
<dbReference type="InterPro" id="IPR055178">
    <property type="entry name" value="RsdA/BaiN/AoA(So)-like_dom"/>
</dbReference>
<dbReference type="RefSeq" id="WP_120765252.1">
    <property type="nucleotide sequence ID" value="NZ_CP033169.1"/>
</dbReference>
<accession>A0A3G2R2E6</accession>
<dbReference type="NCBIfam" id="TIGR00275">
    <property type="entry name" value="aminoacetone oxidase family FAD-binding enzyme"/>
    <property type="match status" value="1"/>
</dbReference>
<dbReference type="InterPro" id="IPR057661">
    <property type="entry name" value="RsdA/BaiN/AoA(So)_Rossmann"/>
</dbReference>
<reference evidence="6 7" key="1">
    <citation type="submission" date="2018-10" db="EMBL/GenBank/DDBJ databases">
        <authorList>
            <person name="Zhang X."/>
        </authorList>
    </citation>
    <scope>NUCLEOTIDE SEQUENCE [LARGE SCALE GENOMIC DNA]</scope>
    <source>
        <strain evidence="6 7">SK-G1</strain>
    </source>
</reference>
<dbReference type="Gene3D" id="3.50.50.60">
    <property type="entry name" value="FAD/NAD(P)-binding domain"/>
    <property type="match status" value="1"/>
</dbReference>